<proteinExistence type="predicted"/>
<evidence type="ECO:0000313" key="2">
    <source>
        <dbReference type="EMBL" id="ELP63263.1"/>
    </source>
</evidence>
<reference evidence="2 3" key="1">
    <citation type="journal article" date="2011" name="Plasmid">
        <title>Streptomyces turgidiscabies Car8 contains a modular pathogenicity island that shares virulence genes with other actinobacterial plant pathogens.</title>
        <authorList>
            <person name="Huguet-Tapia J.C."/>
            <person name="Badger J.H."/>
            <person name="Loria R."/>
            <person name="Pettis G.S."/>
        </authorList>
    </citation>
    <scope>NUCLEOTIDE SEQUENCE [LARGE SCALE GENOMIC DNA]</scope>
    <source>
        <strain evidence="2 3">Car8</strain>
    </source>
</reference>
<protein>
    <submittedName>
        <fullName evidence="2">Uncharacterized protein</fullName>
    </submittedName>
</protein>
<keyword evidence="3" id="KW-1185">Reference proteome</keyword>
<dbReference type="AlphaFoldDB" id="L7EV24"/>
<feature type="region of interest" description="Disordered" evidence="1">
    <location>
        <begin position="46"/>
        <end position="85"/>
    </location>
</feature>
<feature type="non-terminal residue" evidence="2">
    <location>
        <position position="1"/>
    </location>
</feature>
<accession>L7EV24</accession>
<evidence type="ECO:0000256" key="1">
    <source>
        <dbReference type="SAM" id="MobiDB-lite"/>
    </source>
</evidence>
<gene>
    <name evidence="2" type="ORF">STRTUCAR8_05143</name>
</gene>
<evidence type="ECO:0000313" key="3">
    <source>
        <dbReference type="Proteomes" id="UP000010931"/>
    </source>
</evidence>
<dbReference type="Proteomes" id="UP000010931">
    <property type="component" value="Unassembled WGS sequence"/>
</dbReference>
<organism evidence="2 3">
    <name type="scientific">Streptomyces turgidiscabies (strain Car8)</name>
    <dbReference type="NCBI Taxonomy" id="698760"/>
    <lineage>
        <taxon>Bacteria</taxon>
        <taxon>Bacillati</taxon>
        <taxon>Actinomycetota</taxon>
        <taxon>Actinomycetes</taxon>
        <taxon>Kitasatosporales</taxon>
        <taxon>Streptomycetaceae</taxon>
        <taxon>Streptomyces</taxon>
    </lineage>
</organism>
<dbReference type="EMBL" id="AEJB01000530">
    <property type="protein sequence ID" value="ELP63263.1"/>
    <property type="molecule type" value="Genomic_DNA"/>
</dbReference>
<name>L7EV24_STRT8</name>
<sequence>VLSDGPGFAGACRVEVDDVLAVAGPPLITWLRRCGSSASAQAREILRTKPAAPSGDSGDAATAPPREDRWPVLPQALNRPAPPVA</sequence>
<comment type="caution">
    <text evidence="2">The sequence shown here is derived from an EMBL/GenBank/DDBJ whole genome shotgun (WGS) entry which is preliminary data.</text>
</comment>